<feature type="transmembrane region" description="Helical" evidence="6">
    <location>
        <begin position="410"/>
        <end position="434"/>
    </location>
</feature>
<organism evidence="7 8">
    <name type="scientific">Aspergillus tanneri</name>
    <dbReference type="NCBI Taxonomy" id="1220188"/>
    <lineage>
        <taxon>Eukaryota</taxon>
        <taxon>Fungi</taxon>
        <taxon>Dikarya</taxon>
        <taxon>Ascomycota</taxon>
        <taxon>Pezizomycotina</taxon>
        <taxon>Eurotiomycetes</taxon>
        <taxon>Eurotiomycetidae</taxon>
        <taxon>Eurotiales</taxon>
        <taxon>Aspergillaceae</taxon>
        <taxon>Aspergillus</taxon>
        <taxon>Aspergillus subgen. Circumdati</taxon>
    </lineage>
</organism>
<keyword evidence="2" id="KW-0813">Transport</keyword>
<feature type="transmembrane region" description="Helical" evidence="6">
    <location>
        <begin position="108"/>
        <end position="125"/>
    </location>
</feature>
<feature type="transmembrane region" description="Helical" evidence="6">
    <location>
        <begin position="154"/>
        <end position="177"/>
    </location>
</feature>
<accession>A0A5M9N1K8</accession>
<keyword evidence="5 6" id="KW-0472">Membrane</keyword>
<dbReference type="GO" id="GO:0008506">
    <property type="term" value="F:sucrose:proton symporter activity"/>
    <property type="evidence" value="ECO:0007669"/>
    <property type="project" value="TreeGrafter"/>
</dbReference>
<evidence type="ECO:0000256" key="3">
    <source>
        <dbReference type="ARBA" id="ARBA00022692"/>
    </source>
</evidence>
<dbReference type="SUPFAM" id="SSF103473">
    <property type="entry name" value="MFS general substrate transporter"/>
    <property type="match status" value="1"/>
</dbReference>
<dbReference type="Gene3D" id="1.20.1250.20">
    <property type="entry name" value="MFS general substrate transporter like domains"/>
    <property type="match status" value="1"/>
</dbReference>
<evidence type="ECO:0000256" key="5">
    <source>
        <dbReference type="ARBA" id="ARBA00023136"/>
    </source>
</evidence>
<dbReference type="Proteomes" id="UP000324241">
    <property type="component" value="Unassembled WGS sequence"/>
</dbReference>
<keyword evidence="4 6" id="KW-1133">Transmembrane helix</keyword>
<feature type="transmembrane region" description="Helical" evidence="6">
    <location>
        <begin position="243"/>
        <end position="262"/>
    </location>
</feature>
<comment type="caution">
    <text evidence="7">The sequence shown here is derived from an EMBL/GenBank/DDBJ whole genome shotgun (WGS) entry which is preliminary data.</text>
</comment>
<dbReference type="OrthoDB" id="4540540at2759"/>
<feature type="transmembrane region" description="Helical" evidence="6">
    <location>
        <begin position="39"/>
        <end position="57"/>
    </location>
</feature>
<dbReference type="GO" id="GO:0005886">
    <property type="term" value="C:plasma membrane"/>
    <property type="evidence" value="ECO:0007669"/>
    <property type="project" value="TreeGrafter"/>
</dbReference>
<reference evidence="7 8" key="1">
    <citation type="submission" date="2019-08" db="EMBL/GenBank/DDBJ databases">
        <title>The genome sequence of a newly discovered highly antifungal drug resistant Aspergillus species, Aspergillus tanneri NIH 1004.</title>
        <authorList>
            <person name="Mounaud S."/>
            <person name="Singh I."/>
            <person name="Joardar V."/>
            <person name="Pakala S."/>
            <person name="Pakala S."/>
            <person name="Venepally P."/>
            <person name="Chung J.K."/>
            <person name="Losada L."/>
            <person name="Nierman W.C."/>
        </authorList>
    </citation>
    <scope>NUCLEOTIDE SEQUENCE [LARGE SCALE GENOMIC DNA]</scope>
    <source>
        <strain evidence="7 8">NIH1004</strain>
    </source>
</reference>
<feature type="transmembrane region" description="Helical" evidence="6">
    <location>
        <begin position="69"/>
        <end position="88"/>
    </location>
</feature>
<feature type="transmembrane region" description="Helical" evidence="6">
    <location>
        <begin position="328"/>
        <end position="346"/>
    </location>
</feature>
<comment type="subcellular location">
    <subcellularLocation>
        <location evidence="1">Membrane</location>
        <topology evidence="1">Multi-pass membrane protein</topology>
    </subcellularLocation>
</comment>
<evidence type="ECO:0000256" key="6">
    <source>
        <dbReference type="SAM" id="Phobius"/>
    </source>
</evidence>
<keyword evidence="3 6" id="KW-0812">Transmembrane</keyword>
<evidence type="ECO:0008006" key="9">
    <source>
        <dbReference type="Google" id="ProtNLM"/>
    </source>
</evidence>
<dbReference type="PANTHER" id="PTHR19432:SF35">
    <property type="entry name" value="SOLUTE CARRIER FAMILY 45 MEMBER 3 ISOFORM X1"/>
    <property type="match status" value="1"/>
</dbReference>
<proteinExistence type="predicted"/>
<dbReference type="VEuPathDB" id="FungiDB:EYZ11_005000"/>
<evidence type="ECO:0000313" key="7">
    <source>
        <dbReference type="EMBL" id="KAA8651033.1"/>
    </source>
</evidence>
<dbReference type="GeneID" id="54326428"/>
<dbReference type="AlphaFoldDB" id="A0A5M9N1K8"/>
<dbReference type="InterPro" id="IPR036259">
    <property type="entry name" value="MFS_trans_sf"/>
</dbReference>
<feature type="transmembrane region" description="Helical" evidence="6">
    <location>
        <begin position="282"/>
        <end position="307"/>
    </location>
</feature>
<evidence type="ECO:0000256" key="4">
    <source>
        <dbReference type="ARBA" id="ARBA00022989"/>
    </source>
</evidence>
<feature type="transmembrane region" description="Helical" evidence="6">
    <location>
        <begin position="183"/>
        <end position="204"/>
    </location>
</feature>
<evidence type="ECO:0000256" key="2">
    <source>
        <dbReference type="ARBA" id="ARBA00022448"/>
    </source>
</evidence>
<protein>
    <recommendedName>
        <fullName evidence="9">Major facilitator superfamily (MFS) profile domain-containing protein</fullName>
    </recommendedName>
</protein>
<sequence>MFVLTGIASLQVIWAVYFAHGTAHLLSLGFSKSSSALTLMAGPLCGVVVQPYIGGLSDTYRCSWGRRRPFIFFGVVGVSLSINLFASLVDAHIYLEGWFQLEPTSSRWIVKLLAVLLVYTLNISVQPVQNGLRALVVETHSAHEQIQVNVWTSYMIAGGNIIGYCMGTGPAISLLSWLAMTEFQMLCILASILLTLTTVVTCLFTTEYNTLLTIEPCPTEHALSPLKHVFQEVQRLPYLISKVCRVQVLAWLAWFTFLYYQTLYVNELYTGGTVNTDSGIKIGSLTGLLFAITSLISSLIISILLCSKTESETEKPARNQRFAETTRMWRFGHIFFAAAMLSTTMIRNWVQATILVALVGIPWSISSIAPYSLIGTELAARRNFEAQEDPESLHRLREQQAGTIMSIHNVAISAPQIIAAAISSGVFWLCYLLGVEDSTVWVLRLGGCAALGAAFML</sequence>
<dbReference type="EMBL" id="QUQM01000001">
    <property type="protein sequence ID" value="KAA8651033.1"/>
    <property type="molecule type" value="Genomic_DNA"/>
</dbReference>
<evidence type="ECO:0000313" key="8">
    <source>
        <dbReference type="Proteomes" id="UP000324241"/>
    </source>
</evidence>
<dbReference type="RefSeq" id="XP_033430394.1">
    <property type="nucleotide sequence ID" value="XM_033568399.1"/>
</dbReference>
<gene>
    <name evidence="7" type="ORF">ATNIH1004_003726</name>
</gene>
<name>A0A5M9N1K8_9EURO</name>
<evidence type="ECO:0000256" key="1">
    <source>
        <dbReference type="ARBA" id="ARBA00004141"/>
    </source>
</evidence>
<dbReference type="PANTHER" id="PTHR19432">
    <property type="entry name" value="SUGAR TRANSPORTER"/>
    <property type="match status" value="1"/>
</dbReference>
<feature type="transmembrane region" description="Helical" evidence="6">
    <location>
        <begin position="352"/>
        <end position="374"/>
    </location>
</feature>